<dbReference type="EMBL" id="BK015370">
    <property type="protein sequence ID" value="DAE03660.1"/>
    <property type="molecule type" value="Genomic_DNA"/>
</dbReference>
<dbReference type="SUPFAM" id="SSF158499">
    <property type="entry name" value="DnaD domain-like"/>
    <property type="match status" value="1"/>
</dbReference>
<sequence length="216" mass="25831">MNESWIKLHSKFLNWGWYKNKNTKILFIHCLLKANWQDRYFEGLLIQRGSFVTSYKTLSEELDMTIQEIRTAIKHLISTGELTQKQHTKFSIISIKNYELYQAINTFSNKQATGEQQQYKNIDSYYSTYINNIEKNFHRSLGDIEKEAVKKWIEETDDVRKIKYAINETIMNGKTNLKYTEGILKNIKNKSYDELFTKEENDELEEIFDYDWLGEE</sequence>
<evidence type="ECO:0000259" key="1">
    <source>
        <dbReference type="Pfam" id="PF07261"/>
    </source>
</evidence>
<dbReference type="Pfam" id="PF07261">
    <property type="entry name" value="DnaB_2"/>
    <property type="match status" value="1"/>
</dbReference>
<dbReference type="NCBIfam" id="TIGR01446">
    <property type="entry name" value="DnaD_dom"/>
    <property type="match status" value="1"/>
</dbReference>
<accession>A0A8S5PBR7</accession>
<dbReference type="InterPro" id="IPR006343">
    <property type="entry name" value="DnaB/C_C"/>
</dbReference>
<organism evidence="2">
    <name type="scientific">Siphoviridae sp. ctMYJ33</name>
    <dbReference type="NCBI Taxonomy" id="2825461"/>
    <lineage>
        <taxon>Viruses</taxon>
        <taxon>Duplodnaviria</taxon>
        <taxon>Heunggongvirae</taxon>
        <taxon>Uroviricota</taxon>
        <taxon>Caudoviricetes</taxon>
    </lineage>
</organism>
<proteinExistence type="predicted"/>
<reference evidence="2" key="1">
    <citation type="journal article" date="2021" name="Proc. Natl. Acad. Sci. U.S.A.">
        <title>A Catalog of Tens of Thousands of Viruses from Human Metagenomes Reveals Hidden Associations with Chronic Diseases.</title>
        <authorList>
            <person name="Tisza M.J."/>
            <person name="Buck C.B."/>
        </authorList>
    </citation>
    <scope>NUCLEOTIDE SEQUENCE</scope>
    <source>
        <strain evidence="2">CtMYJ33</strain>
    </source>
</reference>
<name>A0A8S5PBR7_9CAUD</name>
<evidence type="ECO:0000313" key="2">
    <source>
        <dbReference type="EMBL" id="DAE03660.1"/>
    </source>
</evidence>
<protein>
    <submittedName>
        <fullName evidence="2">Replisome organizer</fullName>
    </submittedName>
</protein>
<dbReference type="InterPro" id="IPR034829">
    <property type="entry name" value="DnaD-like_sf"/>
</dbReference>
<feature type="domain" description="DnaB/C C-terminal" evidence="1">
    <location>
        <begin position="131"/>
        <end position="192"/>
    </location>
</feature>
<dbReference type="Gene3D" id="1.10.10.630">
    <property type="entry name" value="DnaD domain-like"/>
    <property type="match status" value="1"/>
</dbReference>